<protein>
    <submittedName>
        <fullName evidence="3">Uncharacterized protein</fullName>
    </submittedName>
</protein>
<keyword evidence="2" id="KW-0732">Signal</keyword>
<evidence type="ECO:0000313" key="4">
    <source>
        <dbReference type="Proteomes" id="UP001280121"/>
    </source>
</evidence>
<feature type="signal peptide" evidence="2">
    <location>
        <begin position="1"/>
        <end position="19"/>
    </location>
</feature>
<dbReference type="AlphaFoldDB" id="A0AAD9WVI4"/>
<organism evidence="3 4">
    <name type="scientific">Dipteronia dyeriana</name>
    <dbReference type="NCBI Taxonomy" id="168575"/>
    <lineage>
        <taxon>Eukaryota</taxon>
        <taxon>Viridiplantae</taxon>
        <taxon>Streptophyta</taxon>
        <taxon>Embryophyta</taxon>
        <taxon>Tracheophyta</taxon>
        <taxon>Spermatophyta</taxon>
        <taxon>Magnoliopsida</taxon>
        <taxon>eudicotyledons</taxon>
        <taxon>Gunneridae</taxon>
        <taxon>Pentapetalae</taxon>
        <taxon>rosids</taxon>
        <taxon>malvids</taxon>
        <taxon>Sapindales</taxon>
        <taxon>Sapindaceae</taxon>
        <taxon>Hippocastanoideae</taxon>
        <taxon>Acereae</taxon>
        <taxon>Dipteronia</taxon>
    </lineage>
</organism>
<dbReference type="Proteomes" id="UP001280121">
    <property type="component" value="Unassembled WGS sequence"/>
</dbReference>
<comment type="caution">
    <text evidence="3">The sequence shown here is derived from an EMBL/GenBank/DDBJ whole genome shotgun (WGS) entry which is preliminary data.</text>
</comment>
<feature type="compositionally biased region" description="Basic and acidic residues" evidence="1">
    <location>
        <begin position="37"/>
        <end position="52"/>
    </location>
</feature>
<proteinExistence type="predicted"/>
<dbReference type="EMBL" id="JANJYI010000006">
    <property type="protein sequence ID" value="KAK2644027.1"/>
    <property type="molecule type" value="Genomic_DNA"/>
</dbReference>
<sequence>MAIATLLLLFGLRLEIGFAANYNFINEGGTRLPPPVHSEREREREMSNSHPL</sequence>
<gene>
    <name evidence="3" type="ORF">Ddye_019222</name>
</gene>
<feature type="region of interest" description="Disordered" evidence="1">
    <location>
        <begin position="27"/>
        <end position="52"/>
    </location>
</feature>
<evidence type="ECO:0000256" key="2">
    <source>
        <dbReference type="SAM" id="SignalP"/>
    </source>
</evidence>
<accession>A0AAD9WVI4</accession>
<evidence type="ECO:0000313" key="3">
    <source>
        <dbReference type="EMBL" id="KAK2644027.1"/>
    </source>
</evidence>
<feature type="chain" id="PRO_5042080691" evidence="2">
    <location>
        <begin position="20"/>
        <end position="52"/>
    </location>
</feature>
<reference evidence="3" key="1">
    <citation type="journal article" date="2023" name="Plant J.">
        <title>Genome sequences and population genomics provide insights into the demographic history, inbreeding, and mutation load of two 'living fossil' tree species of Dipteronia.</title>
        <authorList>
            <person name="Feng Y."/>
            <person name="Comes H.P."/>
            <person name="Chen J."/>
            <person name="Zhu S."/>
            <person name="Lu R."/>
            <person name="Zhang X."/>
            <person name="Li P."/>
            <person name="Qiu J."/>
            <person name="Olsen K.M."/>
            <person name="Qiu Y."/>
        </authorList>
    </citation>
    <scope>NUCLEOTIDE SEQUENCE</scope>
    <source>
        <strain evidence="3">KIB01</strain>
    </source>
</reference>
<name>A0AAD9WVI4_9ROSI</name>
<evidence type="ECO:0000256" key="1">
    <source>
        <dbReference type="SAM" id="MobiDB-lite"/>
    </source>
</evidence>
<keyword evidence="4" id="KW-1185">Reference proteome</keyword>